<sequence>MDATVIQQQMVSAVASANGATWDIVALEAQAFIRAVKRMSWIKTKAENAIKQSKSPSSKDAEQATPVKAITGKDGRAFAAPATPSGDEVQGEMAAGVLYR</sequence>
<evidence type="ECO:0000313" key="3">
    <source>
        <dbReference type="Proteomes" id="UP000485058"/>
    </source>
</evidence>
<evidence type="ECO:0000256" key="1">
    <source>
        <dbReference type="SAM" id="MobiDB-lite"/>
    </source>
</evidence>
<accession>A0A6A0AJG2</accession>
<evidence type="ECO:0000313" key="2">
    <source>
        <dbReference type="EMBL" id="GFH32443.1"/>
    </source>
</evidence>
<proteinExistence type="predicted"/>
<comment type="caution">
    <text evidence="2">The sequence shown here is derived from an EMBL/GenBank/DDBJ whole genome shotgun (WGS) entry which is preliminary data.</text>
</comment>
<keyword evidence="3" id="KW-1185">Reference proteome</keyword>
<reference evidence="2 3" key="1">
    <citation type="submission" date="2020-02" db="EMBL/GenBank/DDBJ databases">
        <title>Draft genome sequence of Haematococcus lacustris strain NIES-144.</title>
        <authorList>
            <person name="Morimoto D."/>
            <person name="Nakagawa S."/>
            <person name="Yoshida T."/>
            <person name="Sawayama S."/>
        </authorList>
    </citation>
    <scope>NUCLEOTIDE SEQUENCE [LARGE SCALE GENOMIC DNA]</scope>
    <source>
        <strain evidence="2 3">NIES-144</strain>
    </source>
</reference>
<feature type="region of interest" description="Disordered" evidence="1">
    <location>
        <begin position="47"/>
        <end position="100"/>
    </location>
</feature>
<dbReference type="Proteomes" id="UP000485058">
    <property type="component" value="Unassembled WGS sequence"/>
</dbReference>
<gene>
    <name evidence="2" type="ORF">HaLaN_31662</name>
</gene>
<protein>
    <submittedName>
        <fullName evidence="2">Uncharacterized protein</fullName>
    </submittedName>
</protein>
<organism evidence="2 3">
    <name type="scientific">Haematococcus lacustris</name>
    <name type="common">Green alga</name>
    <name type="synonym">Haematococcus pluvialis</name>
    <dbReference type="NCBI Taxonomy" id="44745"/>
    <lineage>
        <taxon>Eukaryota</taxon>
        <taxon>Viridiplantae</taxon>
        <taxon>Chlorophyta</taxon>
        <taxon>core chlorophytes</taxon>
        <taxon>Chlorophyceae</taxon>
        <taxon>CS clade</taxon>
        <taxon>Chlamydomonadales</taxon>
        <taxon>Haematococcaceae</taxon>
        <taxon>Haematococcus</taxon>
    </lineage>
</organism>
<name>A0A6A0AJG2_HAELA</name>
<dbReference type="EMBL" id="BLLF01006651">
    <property type="protein sequence ID" value="GFH32443.1"/>
    <property type="molecule type" value="Genomic_DNA"/>
</dbReference>
<dbReference type="AlphaFoldDB" id="A0A6A0AJG2"/>